<feature type="region of interest" description="Disordered" evidence="4">
    <location>
        <begin position="1"/>
        <end position="44"/>
    </location>
</feature>
<accession>A0A9D2UFD6</accession>
<feature type="domain" description="PDZ" evidence="5">
    <location>
        <begin position="380"/>
        <end position="469"/>
    </location>
</feature>
<dbReference type="PRINTS" id="PR00834">
    <property type="entry name" value="PROTEASES2C"/>
</dbReference>
<dbReference type="Gene3D" id="2.30.42.10">
    <property type="match status" value="1"/>
</dbReference>
<evidence type="ECO:0000256" key="4">
    <source>
        <dbReference type="SAM" id="MobiDB-lite"/>
    </source>
</evidence>
<dbReference type="SMART" id="SM00228">
    <property type="entry name" value="PDZ"/>
    <property type="match status" value="1"/>
</dbReference>
<evidence type="ECO:0000313" key="6">
    <source>
        <dbReference type="EMBL" id="HJD51299.1"/>
    </source>
</evidence>
<name>A0A9D2UFD6_9MICC</name>
<proteinExistence type="inferred from homology"/>
<dbReference type="AlphaFoldDB" id="A0A9D2UFD6"/>
<feature type="region of interest" description="Disordered" evidence="4">
    <location>
        <begin position="274"/>
        <end position="311"/>
    </location>
</feature>
<keyword evidence="2" id="KW-0645">Protease</keyword>
<evidence type="ECO:0000259" key="5">
    <source>
        <dbReference type="PROSITE" id="PS50106"/>
    </source>
</evidence>
<reference evidence="6" key="2">
    <citation type="submission" date="2021-04" db="EMBL/GenBank/DDBJ databases">
        <authorList>
            <person name="Gilroy R."/>
        </authorList>
    </citation>
    <scope>NUCLEOTIDE SEQUENCE</scope>
    <source>
        <strain evidence="6">ChiHjej10B9-4811</strain>
    </source>
</reference>
<dbReference type="InterPro" id="IPR051201">
    <property type="entry name" value="Chloro_Bact_Ser_Proteases"/>
</dbReference>
<comment type="caution">
    <text evidence="6">The sequence shown here is derived from an EMBL/GenBank/DDBJ whole genome shotgun (WGS) entry which is preliminary data.</text>
</comment>
<dbReference type="Gene3D" id="2.40.10.10">
    <property type="entry name" value="Trypsin-like serine proteases"/>
    <property type="match status" value="2"/>
</dbReference>
<dbReference type="SUPFAM" id="SSF50494">
    <property type="entry name" value="Trypsin-like serine proteases"/>
    <property type="match status" value="1"/>
</dbReference>
<protein>
    <submittedName>
        <fullName evidence="6">Trypsin-like peptidase domain-containing protein</fullName>
    </submittedName>
</protein>
<feature type="compositionally biased region" description="Polar residues" evidence="4">
    <location>
        <begin position="1"/>
        <end position="39"/>
    </location>
</feature>
<gene>
    <name evidence="6" type="ORF">H9908_05480</name>
</gene>
<evidence type="ECO:0000256" key="2">
    <source>
        <dbReference type="ARBA" id="ARBA00022670"/>
    </source>
</evidence>
<sequence>MSQNSWEPTPDSSSADRTVPMNQQQVAASAAGTSNQDDPTTAFAAQQAPAAGAYAYAGATSGAAYTGDYAAPAGQPEHNKGKHATRTVLAAAAIAALVGGGIGGGVVAATSTGAASSITTTSSGTTIVNNTDSVNAVTAAAANATPSTVTIAATSSNASGSGSGVILDAEGHILTNTHVVTLDGATANAAIEVQLADGSVRSATVVGTDPTSDLAVIKLDSTSGLTLTPATLGDSDALNVGDTTVAIGAPLGLSNTVTTGIVSNLVRTIEVASSAADESTTDSGSGTTDPFGSSPFQFEIPGQQSQSTSSSSTIAINVIQTDAAVNPGNSGGALINSNGEVIGINVAIASTDSSSTSTSGNIGVGFAIPINYAKRVAQEIIDNGSATHGMLGATVSTSPANNDSSEAFGDGALIQEVTSGGSAAAAGLKSGDVVTAVDGRSISEAIELTAAVRQAAAGDTVTLTVERNGSTQQVTVTLGDAANS</sequence>
<dbReference type="PANTHER" id="PTHR43343:SF3">
    <property type="entry name" value="PROTEASE DO-LIKE 8, CHLOROPLASTIC"/>
    <property type="match status" value="1"/>
</dbReference>
<organism evidence="6 7">
    <name type="scientific">Candidatus Rothia avistercoris</name>
    <dbReference type="NCBI Taxonomy" id="2840479"/>
    <lineage>
        <taxon>Bacteria</taxon>
        <taxon>Bacillati</taxon>
        <taxon>Actinomycetota</taxon>
        <taxon>Actinomycetes</taxon>
        <taxon>Micrococcales</taxon>
        <taxon>Micrococcaceae</taxon>
        <taxon>Rothia</taxon>
    </lineage>
</organism>
<dbReference type="Proteomes" id="UP000823908">
    <property type="component" value="Unassembled WGS sequence"/>
</dbReference>
<dbReference type="InterPro" id="IPR001940">
    <property type="entry name" value="Peptidase_S1C"/>
</dbReference>
<dbReference type="Pfam" id="PF13180">
    <property type="entry name" value="PDZ_2"/>
    <property type="match status" value="1"/>
</dbReference>
<dbReference type="GO" id="GO:0006508">
    <property type="term" value="P:proteolysis"/>
    <property type="evidence" value="ECO:0007669"/>
    <property type="project" value="UniProtKB-KW"/>
</dbReference>
<dbReference type="InterPro" id="IPR036034">
    <property type="entry name" value="PDZ_sf"/>
</dbReference>
<dbReference type="InterPro" id="IPR009003">
    <property type="entry name" value="Peptidase_S1_PA"/>
</dbReference>
<dbReference type="SUPFAM" id="SSF50156">
    <property type="entry name" value="PDZ domain-like"/>
    <property type="match status" value="1"/>
</dbReference>
<dbReference type="InterPro" id="IPR001478">
    <property type="entry name" value="PDZ"/>
</dbReference>
<dbReference type="GO" id="GO:0004252">
    <property type="term" value="F:serine-type endopeptidase activity"/>
    <property type="evidence" value="ECO:0007669"/>
    <property type="project" value="InterPro"/>
</dbReference>
<reference evidence="6" key="1">
    <citation type="journal article" date="2021" name="PeerJ">
        <title>Extensive microbial diversity within the chicken gut microbiome revealed by metagenomics and culture.</title>
        <authorList>
            <person name="Gilroy R."/>
            <person name="Ravi A."/>
            <person name="Getino M."/>
            <person name="Pursley I."/>
            <person name="Horton D.L."/>
            <person name="Alikhan N.F."/>
            <person name="Baker D."/>
            <person name="Gharbi K."/>
            <person name="Hall N."/>
            <person name="Watson M."/>
            <person name="Adriaenssens E.M."/>
            <person name="Foster-Nyarko E."/>
            <person name="Jarju S."/>
            <person name="Secka A."/>
            <person name="Antonio M."/>
            <person name="Oren A."/>
            <person name="Chaudhuri R.R."/>
            <person name="La Ragione R."/>
            <person name="Hildebrand F."/>
            <person name="Pallen M.J."/>
        </authorList>
    </citation>
    <scope>NUCLEOTIDE SEQUENCE</scope>
    <source>
        <strain evidence="6">ChiHjej10B9-4811</strain>
    </source>
</reference>
<keyword evidence="3" id="KW-0378">Hydrolase</keyword>
<feature type="compositionally biased region" description="Low complexity" evidence="4">
    <location>
        <begin position="274"/>
        <end position="295"/>
    </location>
</feature>
<evidence type="ECO:0000256" key="3">
    <source>
        <dbReference type="ARBA" id="ARBA00022801"/>
    </source>
</evidence>
<dbReference type="PANTHER" id="PTHR43343">
    <property type="entry name" value="PEPTIDASE S12"/>
    <property type="match status" value="1"/>
</dbReference>
<comment type="similarity">
    <text evidence="1">Belongs to the peptidase S1C family.</text>
</comment>
<dbReference type="EMBL" id="DWUS01000123">
    <property type="protein sequence ID" value="HJD51299.1"/>
    <property type="molecule type" value="Genomic_DNA"/>
</dbReference>
<dbReference type="Pfam" id="PF13365">
    <property type="entry name" value="Trypsin_2"/>
    <property type="match status" value="1"/>
</dbReference>
<dbReference type="PROSITE" id="PS50106">
    <property type="entry name" value="PDZ"/>
    <property type="match status" value="1"/>
</dbReference>
<dbReference type="InterPro" id="IPR043504">
    <property type="entry name" value="Peptidase_S1_PA_chymotrypsin"/>
</dbReference>
<evidence type="ECO:0000313" key="7">
    <source>
        <dbReference type="Proteomes" id="UP000823908"/>
    </source>
</evidence>
<evidence type="ECO:0000256" key="1">
    <source>
        <dbReference type="ARBA" id="ARBA00010541"/>
    </source>
</evidence>